<evidence type="ECO:0000313" key="2">
    <source>
        <dbReference type="EMBL" id="KAK0516362.1"/>
    </source>
</evidence>
<feature type="signal peptide" evidence="1">
    <location>
        <begin position="1"/>
        <end position="20"/>
    </location>
</feature>
<evidence type="ECO:0000313" key="3">
    <source>
        <dbReference type="Proteomes" id="UP001166286"/>
    </source>
</evidence>
<organism evidence="2 3">
    <name type="scientific">Cladonia borealis</name>
    <dbReference type="NCBI Taxonomy" id="184061"/>
    <lineage>
        <taxon>Eukaryota</taxon>
        <taxon>Fungi</taxon>
        <taxon>Dikarya</taxon>
        <taxon>Ascomycota</taxon>
        <taxon>Pezizomycotina</taxon>
        <taxon>Lecanoromycetes</taxon>
        <taxon>OSLEUM clade</taxon>
        <taxon>Lecanoromycetidae</taxon>
        <taxon>Lecanorales</taxon>
        <taxon>Lecanorineae</taxon>
        <taxon>Cladoniaceae</taxon>
        <taxon>Cladonia</taxon>
    </lineage>
</organism>
<dbReference type="Proteomes" id="UP001166286">
    <property type="component" value="Unassembled WGS sequence"/>
</dbReference>
<proteinExistence type="predicted"/>
<comment type="caution">
    <text evidence="2">The sequence shown here is derived from an EMBL/GenBank/DDBJ whole genome shotgun (WGS) entry which is preliminary data.</text>
</comment>
<accession>A0AA39R7K4</accession>
<keyword evidence="3" id="KW-1185">Reference proteome</keyword>
<protein>
    <submittedName>
        <fullName evidence="2">Uncharacterized protein</fullName>
    </submittedName>
</protein>
<gene>
    <name evidence="2" type="ORF">JMJ35_000965</name>
</gene>
<evidence type="ECO:0000256" key="1">
    <source>
        <dbReference type="SAM" id="SignalP"/>
    </source>
</evidence>
<name>A0AA39R7K4_9LECA</name>
<dbReference type="AlphaFoldDB" id="A0AA39R7K4"/>
<sequence>MAFLTKLLLLLCATIPLGLANPVPNPVAIPDPNPIVPIQPACTTSIHIDNTAKGWPGAAQTLPGHCTPGPAGCSLSISESYSYGVTWGVGASLGITIQEIFDVGISPGVYYTTTATVGETLTVNCPTGGAHFVCGMGFSPSMIYITGHITVNSTGEVTGEVCNPPTNTEYAVEVPQTSGGKTPLPVVSSWPCSCAGQSTLPACPQNCGSPS</sequence>
<reference evidence="2" key="1">
    <citation type="submission" date="2023-03" db="EMBL/GenBank/DDBJ databases">
        <title>Complete genome of Cladonia borealis.</title>
        <authorList>
            <person name="Park H."/>
        </authorList>
    </citation>
    <scope>NUCLEOTIDE SEQUENCE</scope>
    <source>
        <strain evidence="2">ANT050790</strain>
    </source>
</reference>
<feature type="chain" id="PRO_5041323032" evidence="1">
    <location>
        <begin position="21"/>
        <end position="211"/>
    </location>
</feature>
<keyword evidence="1" id="KW-0732">Signal</keyword>
<dbReference type="EMBL" id="JAFEKC020000002">
    <property type="protein sequence ID" value="KAK0516362.1"/>
    <property type="molecule type" value="Genomic_DNA"/>
</dbReference>